<dbReference type="AlphaFoldDB" id="A0AAD7W1S3"/>
<organism evidence="2 3">
    <name type="scientific">Aldrovandia affinis</name>
    <dbReference type="NCBI Taxonomy" id="143900"/>
    <lineage>
        <taxon>Eukaryota</taxon>
        <taxon>Metazoa</taxon>
        <taxon>Chordata</taxon>
        <taxon>Craniata</taxon>
        <taxon>Vertebrata</taxon>
        <taxon>Euteleostomi</taxon>
        <taxon>Actinopterygii</taxon>
        <taxon>Neopterygii</taxon>
        <taxon>Teleostei</taxon>
        <taxon>Notacanthiformes</taxon>
        <taxon>Halosauridae</taxon>
        <taxon>Aldrovandia</taxon>
    </lineage>
</organism>
<feature type="region of interest" description="Disordered" evidence="1">
    <location>
        <begin position="107"/>
        <end position="191"/>
    </location>
</feature>
<dbReference type="EMBL" id="JAINUG010000398">
    <property type="protein sequence ID" value="KAJ8372513.1"/>
    <property type="molecule type" value="Genomic_DNA"/>
</dbReference>
<evidence type="ECO:0000256" key="1">
    <source>
        <dbReference type="SAM" id="MobiDB-lite"/>
    </source>
</evidence>
<dbReference type="Proteomes" id="UP001221898">
    <property type="component" value="Unassembled WGS sequence"/>
</dbReference>
<sequence>MCVLDEQPQPARMVRRPSPPAQVVARLPLFAMPLCRNPPHHLSRRRALSASCGDLERLLEDNADEECTQTDLVQHAIDTGDAAPVRLRPHRLSLAKRLGAEEKVKEMAQDTAGQRQKRAYGQRCRGGAGRPSSQVTGCGSTAQIDLRPTNHSPPKTQLADRKVAALSPKHHHRQRRRRHRAPPVDPLGNGG</sequence>
<name>A0AAD7W1S3_9TELE</name>
<accession>A0AAD7W1S3</accession>
<comment type="caution">
    <text evidence="2">The sequence shown here is derived from an EMBL/GenBank/DDBJ whole genome shotgun (WGS) entry which is preliminary data.</text>
</comment>
<evidence type="ECO:0000313" key="3">
    <source>
        <dbReference type="Proteomes" id="UP001221898"/>
    </source>
</evidence>
<feature type="compositionally biased region" description="Basic residues" evidence="1">
    <location>
        <begin position="168"/>
        <end position="181"/>
    </location>
</feature>
<feature type="compositionally biased region" description="Polar residues" evidence="1">
    <location>
        <begin position="131"/>
        <end position="155"/>
    </location>
</feature>
<gene>
    <name evidence="2" type="ORF">AAFF_G00281640</name>
</gene>
<evidence type="ECO:0000313" key="2">
    <source>
        <dbReference type="EMBL" id="KAJ8372513.1"/>
    </source>
</evidence>
<keyword evidence="3" id="KW-1185">Reference proteome</keyword>
<protein>
    <submittedName>
        <fullName evidence="2">Uncharacterized protein</fullName>
    </submittedName>
</protein>
<reference evidence="2" key="1">
    <citation type="journal article" date="2023" name="Science">
        <title>Genome structures resolve the early diversification of teleost fishes.</title>
        <authorList>
            <person name="Parey E."/>
            <person name="Louis A."/>
            <person name="Montfort J."/>
            <person name="Bouchez O."/>
            <person name="Roques C."/>
            <person name="Iampietro C."/>
            <person name="Lluch J."/>
            <person name="Castinel A."/>
            <person name="Donnadieu C."/>
            <person name="Desvignes T."/>
            <person name="Floi Bucao C."/>
            <person name="Jouanno E."/>
            <person name="Wen M."/>
            <person name="Mejri S."/>
            <person name="Dirks R."/>
            <person name="Jansen H."/>
            <person name="Henkel C."/>
            <person name="Chen W.J."/>
            <person name="Zahm M."/>
            <person name="Cabau C."/>
            <person name="Klopp C."/>
            <person name="Thompson A.W."/>
            <person name="Robinson-Rechavi M."/>
            <person name="Braasch I."/>
            <person name="Lecointre G."/>
            <person name="Bobe J."/>
            <person name="Postlethwait J.H."/>
            <person name="Berthelot C."/>
            <person name="Roest Crollius H."/>
            <person name="Guiguen Y."/>
        </authorList>
    </citation>
    <scope>NUCLEOTIDE SEQUENCE</scope>
    <source>
        <strain evidence="2">NC1722</strain>
    </source>
</reference>
<proteinExistence type="predicted"/>